<evidence type="ECO:0000313" key="1">
    <source>
        <dbReference type="EMBL" id="QFI55356.1"/>
    </source>
</evidence>
<reference evidence="1 2" key="1">
    <citation type="submission" date="2019-05" db="EMBL/GenBank/DDBJ databases">
        <title>OXA-830, a novel chromosomally encoded expanded-spectrum class D beta-lactamase in Aeromonas simiae.</title>
        <authorList>
            <person name="Zhou W."/>
            <person name="Chen Q."/>
        </authorList>
    </citation>
    <scope>NUCLEOTIDE SEQUENCE [LARGE SCALE GENOMIC DNA]</scope>
    <source>
        <strain evidence="1 2">A6</strain>
    </source>
</reference>
<dbReference type="KEGG" id="asim:FE240_12075"/>
<organism evidence="1 2">
    <name type="scientific">Aeromonas simiae</name>
    <dbReference type="NCBI Taxonomy" id="218936"/>
    <lineage>
        <taxon>Bacteria</taxon>
        <taxon>Pseudomonadati</taxon>
        <taxon>Pseudomonadota</taxon>
        <taxon>Gammaproteobacteria</taxon>
        <taxon>Aeromonadales</taxon>
        <taxon>Aeromonadaceae</taxon>
        <taxon>Aeromonas</taxon>
    </lineage>
</organism>
<evidence type="ECO:0008006" key="3">
    <source>
        <dbReference type="Google" id="ProtNLM"/>
    </source>
</evidence>
<accession>A0A5J6WW19</accession>
<proteinExistence type="predicted"/>
<gene>
    <name evidence="1" type="ORF">FE240_12075</name>
</gene>
<dbReference type="Proteomes" id="UP000594034">
    <property type="component" value="Chromosome"/>
</dbReference>
<protein>
    <recommendedName>
        <fullName evidence="3">SCP2 domain-containing protein</fullName>
    </recommendedName>
</protein>
<name>A0A5J6WW19_9GAMM</name>
<dbReference type="EMBL" id="CP040449">
    <property type="protein sequence ID" value="QFI55356.1"/>
    <property type="molecule type" value="Genomic_DNA"/>
</dbReference>
<evidence type="ECO:0000313" key="2">
    <source>
        <dbReference type="Proteomes" id="UP000594034"/>
    </source>
</evidence>
<sequence>MRIRPVPQRIRLRALALLLWGLGRLLRRAARVDPLIHAELAPLPVGFCLQLGCLGLTRPLILHKQAQGWSTAPATATLRLTFKHPDVALRVLGFRLGINASFCEGRLSTEGDLVAAMHWVRALEALQAVLLPPRFARPLLRDYRRPPRQLRRALTILAGLLLP</sequence>
<dbReference type="AlphaFoldDB" id="A0A5J6WW19"/>
<keyword evidence="2" id="KW-1185">Reference proteome</keyword>